<dbReference type="InterPro" id="IPR029787">
    <property type="entry name" value="Nucleotide_cyclase"/>
</dbReference>
<dbReference type="EC" id="3.1.4.52" evidence="6"/>
<proteinExistence type="predicted"/>
<gene>
    <name evidence="6" type="primary">gmr_175</name>
    <name evidence="6" type="ORF">GALL_366300</name>
</gene>
<dbReference type="SUPFAM" id="SSF55073">
    <property type="entry name" value="Nucleotide cyclase"/>
    <property type="match status" value="1"/>
</dbReference>
<dbReference type="Gene3D" id="3.30.450.20">
    <property type="entry name" value="PAS domain"/>
    <property type="match status" value="2"/>
</dbReference>
<keyword evidence="1" id="KW-0812">Transmembrane</keyword>
<dbReference type="InterPro" id="IPR001633">
    <property type="entry name" value="EAL_dom"/>
</dbReference>
<dbReference type="CDD" id="cd00130">
    <property type="entry name" value="PAS"/>
    <property type="match status" value="1"/>
</dbReference>
<dbReference type="SUPFAM" id="SSF55785">
    <property type="entry name" value="PYP-like sensor domain (PAS domain)"/>
    <property type="match status" value="2"/>
</dbReference>
<dbReference type="InterPro" id="IPR035965">
    <property type="entry name" value="PAS-like_dom_sf"/>
</dbReference>
<dbReference type="GO" id="GO:0071111">
    <property type="term" value="F:cyclic-guanylate-specific phosphodiesterase activity"/>
    <property type="evidence" value="ECO:0007669"/>
    <property type="project" value="UniProtKB-EC"/>
</dbReference>
<dbReference type="PROSITE" id="PS50113">
    <property type="entry name" value="PAC"/>
    <property type="match status" value="1"/>
</dbReference>
<dbReference type="PANTHER" id="PTHR44757:SF2">
    <property type="entry name" value="BIOFILM ARCHITECTURE MAINTENANCE PROTEIN MBAA"/>
    <property type="match status" value="1"/>
</dbReference>
<protein>
    <submittedName>
        <fullName evidence="6">Cyclic di-GMP phosphodiesterase Gmr</fullName>
        <ecNumber evidence="6">3.1.4.52</ecNumber>
    </submittedName>
</protein>
<keyword evidence="1" id="KW-1133">Transmembrane helix</keyword>
<dbReference type="Gene3D" id="3.30.70.270">
    <property type="match status" value="1"/>
</dbReference>
<sequence length="734" mass="78209">MDGIFALIERATLVDLVVVAAAVVAASTVVAMLARLRGAARRSAADRAEAERLHRWYEAVKASSRDGFVLQSVGGAVLDLNLAACDMLGVEARGAIGRHINDLELVVVDAHGLPMVPAGVFGVRHANGSPGRPHDPVLVGLGRVGLEQTAIRAVQVSTSLVPNGDGDAVAVLSLLTDVTTRQQAKAALERSETQFRVAMENAPIGMALVDLGWRLVEVNAAFAELLGTTVDALRGYELLALSHPDERAAESAEVQRLLDGEKHRFSQEKRYLRADGHEVWAVLDVALARTADGAPDHFVVQVRDSTESRLQAEMLTHRAMHDPLTGLANRTLLQEVLQSVIEQPGASGRLAVMACDLDRFKAINDRLGHAAGDEVLVHVAGVLRAAAGGRGTVARLGGDEFVVVLHDLDSARTVVEVAAAVHGGLREPLRLQRKRVAVRASIGIAFADADTLANGAPGLLAAADAALYRAKAAGRGRTEVYDPSMAASGVSASLHAELTDALTNGQLALHYQPIVALSDERVMGHEALIRWKHPERGMLLPDQFLGVAEEAGIGVSLGTWVVTEAVSYLARCKDQTRWVSINASGDQLGDGEFVARVLWEISRMRVAPGRLVVELTESSLIDSGTRVRHELTQLRAAGVPILLDDFGTGISPLSYLRDLPVNGVKLDRSFTSGIPDDPAAAKVARALGSLARDLTMITIAEGIENVEQGDFLYASGWRYGQGWLFGGGRPESEL</sequence>
<dbReference type="InterPro" id="IPR035919">
    <property type="entry name" value="EAL_sf"/>
</dbReference>
<feature type="domain" description="EAL" evidence="4">
    <location>
        <begin position="491"/>
        <end position="734"/>
    </location>
</feature>
<dbReference type="NCBIfam" id="TIGR00229">
    <property type="entry name" value="sensory_box"/>
    <property type="match status" value="1"/>
</dbReference>
<dbReference type="Gene3D" id="3.20.20.450">
    <property type="entry name" value="EAL domain"/>
    <property type="match status" value="1"/>
</dbReference>
<dbReference type="InterPro" id="IPR000014">
    <property type="entry name" value="PAS"/>
</dbReference>
<dbReference type="SMART" id="SM00086">
    <property type="entry name" value="PAC"/>
    <property type="match status" value="1"/>
</dbReference>
<dbReference type="GO" id="GO:0006355">
    <property type="term" value="P:regulation of DNA-templated transcription"/>
    <property type="evidence" value="ECO:0007669"/>
    <property type="project" value="InterPro"/>
</dbReference>
<dbReference type="InterPro" id="IPR013767">
    <property type="entry name" value="PAS_fold"/>
</dbReference>
<dbReference type="Pfam" id="PF00990">
    <property type="entry name" value="GGDEF"/>
    <property type="match status" value="1"/>
</dbReference>
<dbReference type="InterPro" id="IPR000700">
    <property type="entry name" value="PAS-assoc_C"/>
</dbReference>
<dbReference type="PROSITE" id="PS50112">
    <property type="entry name" value="PAS"/>
    <property type="match status" value="1"/>
</dbReference>
<dbReference type="Pfam" id="PF00989">
    <property type="entry name" value="PAS"/>
    <property type="match status" value="1"/>
</dbReference>
<keyword evidence="6" id="KW-0378">Hydrolase</keyword>
<dbReference type="PROSITE" id="PS50887">
    <property type="entry name" value="GGDEF"/>
    <property type="match status" value="1"/>
</dbReference>
<dbReference type="AlphaFoldDB" id="A0A1J5QEI3"/>
<evidence type="ECO:0000259" key="3">
    <source>
        <dbReference type="PROSITE" id="PS50113"/>
    </source>
</evidence>
<dbReference type="PANTHER" id="PTHR44757">
    <property type="entry name" value="DIGUANYLATE CYCLASE DGCP"/>
    <property type="match status" value="1"/>
</dbReference>
<dbReference type="SMART" id="SM00052">
    <property type="entry name" value="EAL"/>
    <property type="match status" value="1"/>
</dbReference>
<evidence type="ECO:0000259" key="2">
    <source>
        <dbReference type="PROSITE" id="PS50112"/>
    </source>
</evidence>
<evidence type="ECO:0000313" key="6">
    <source>
        <dbReference type="EMBL" id="OIQ81602.1"/>
    </source>
</evidence>
<comment type="caution">
    <text evidence="6">The sequence shown here is derived from an EMBL/GenBank/DDBJ whole genome shotgun (WGS) entry which is preliminary data.</text>
</comment>
<dbReference type="PROSITE" id="PS50883">
    <property type="entry name" value="EAL"/>
    <property type="match status" value="1"/>
</dbReference>
<dbReference type="SMART" id="SM00091">
    <property type="entry name" value="PAS"/>
    <property type="match status" value="2"/>
</dbReference>
<dbReference type="InterPro" id="IPR000160">
    <property type="entry name" value="GGDEF_dom"/>
</dbReference>
<evidence type="ECO:0000259" key="5">
    <source>
        <dbReference type="PROSITE" id="PS50887"/>
    </source>
</evidence>
<name>A0A1J5QEI3_9ZZZZ</name>
<feature type="domain" description="PAC" evidence="3">
    <location>
        <begin position="265"/>
        <end position="317"/>
    </location>
</feature>
<dbReference type="InterPro" id="IPR052155">
    <property type="entry name" value="Biofilm_reg_signaling"/>
</dbReference>
<dbReference type="NCBIfam" id="TIGR00254">
    <property type="entry name" value="GGDEF"/>
    <property type="match status" value="1"/>
</dbReference>
<dbReference type="SMART" id="SM00267">
    <property type="entry name" value="GGDEF"/>
    <property type="match status" value="1"/>
</dbReference>
<organism evidence="6">
    <name type="scientific">mine drainage metagenome</name>
    <dbReference type="NCBI Taxonomy" id="410659"/>
    <lineage>
        <taxon>unclassified sequences</taxon>
        <taxon>metagenomes</taxon>
        <taxon>ecological metagenomes</taxon>
    </lineage>
</organism>
<evidence type="ECO:0000259" key="4">
    <source>
        <dbReference type="PROSITE" id="PS50883"/>
    </source>
</evidence>
<dbReference type="CDD" id="cd01948">
    <property type="entry name" value="EAL"/>
    <property type="match status" value="1"/>
</dbReference>
<dbReference type="SUPFAM" id="SSF141868">
    <property type="entry name" value="EAL domain-like"/>
    <property type="match status" value="1"/>
</dbReference>
<dbReference type="Pfam" id="PF13188">
    <property type="entry name" value="PAS_8"/>
    <property type="match status" value="1"/>
</dbReference>
<reference evidence="6" key="1">
    <citation type="submission" date="2016-10" db="EMBL/GenBank/DDBJ databases">
        <title>Sequence of Gallionella enrichment culture.</title>
        <authorList>
            <person name="Poehlein A."/>
            <person name="Muehling M."/>
            <person name="Daniel R."/>
        </authorList>
    </citation>
    <scope>NUCLEOTIDE SEQUENCE</scope>
</reference>
<dbReference type="EMBL" id="MLJW01000903">
    <property type="protein sequence ID" value="OIQ81602.1"/>
    <property type="molecule type" value="Genomic_DNA"/>
</dbReference>
<feature type="domain" description="GGDEF" evidence="5">
    <location>
        <begin position="348"/>
        <end position="483"/>
    </location>
</feature>
<dbReference type="InterPro" id="IPR043128">
    <property type="entry name" value="Rev_trsase/Diguanyl_cyclase"/>
</dbReference>
<dbReference type="Pfam" id="PF00563">
    <property type="entry name" value="EAL"/>
    <property type="match status" value="1"/>
</dbReference>
<evidence type="ECO:0000256" key="1">
    <source>
        <dbReference type="SAM" id="Phobius"/>
    </source>
</evidence>
<keyword evidence="1" id="KW-0472">Membrane</keyword>
<feature type="transmembrane region" description="Helical" evidence="1">
    <location>
        <begin position="12"/>
        <end position="34"/>
    </location>
</feature>
<accession>A0A1J5QEI3</accession>
<dbReference type="InterPro" id="IPR001610">
    <property type="entry name" value="PAC"/>
</dbReference>
<feature type="domain" description="PAS" evidence="2">
    <location>
        <begin position="191"/>
        <end position="261"/>
    </location>
</feature>
<dbReference type="CDD" id="cd01949">
    <property type="entry name" value="GGDEF"/>
    <property type="match status" value="1"/>
</dbReference>